<dbReference type="CDD" id="cd09272">
    <property type="entry name" value="RNase_HI_RT_Ty1"/>
    <property type="match status" value="1"/>
</dbReference>
<protein>
    <recommendedName>
        <fullName evidence="3">Mitochondrial protein</fullName>
    </recommendedName>
</protein>
<dbReference type="EMBL" id="JAJFAZ020000007">
    <property type="protein sequence ID" value="KAI5320937.1"/>
    <property type="molecule type" value="Genomic_DNA"/>
</dbReference>
<keyword evidence="2" id="KW-1185">Reference proteome</keyword>
<comment type="caution">
    <text evidence="1">The sequence shown here is derived from an EMBL/GenBank/DDBJ whole genome shotgun (WGS) entry which is preliminary data.</text>
</comment>
<name>A0AAD4VAZ3_PRUDU</name>
<evidence type="ECO:0000313" key="1">
    <source>
        <dbReference type="EMBL" id="KAI5320937.1"/>
    </source>
</evidence>
<organism evidence="1 2">
    <name type="scientific">Prunus dulcis</name>
    <name type="common">Almond</name>
    <name type="synonym">Amygdalus dulcis</name>
    <dbReference type="NCBI Taxonomy" id="3755"/>
    <lineage>
        <taxon>Eukaryota</taxon>
        <taxon>Viridiplantae</taxon>
        <taxon>Streptophyta</taxon>
        <taxon>Embryophyta</taxon>
        <taxon>Tracheophyta</taxon>
        <taxon>Spermatophyta</taxon>
        <taxon>Magnoliopsida</taxon>
        <taxon>eudicotyledons</taxon>
        <taxon>Gunneridae</taxon>
        <taxon>Pentapetalae</taxon>
        <taxon>rosids</taxon>
        <taxon>fabids</taxon>
        <taxon>Rosales</taxon>
        <taxon>Rosaceae</taxon>
        <taxon>Amygdaloideae</taxon>
        <taxon>Amygdaleae</taxon>
        <taxon>Prunus</taxon>
    </lineage>
</organism>
<proteinExistence type="predicted"/>
<dbReference type="AlphaFoldDB" id="A0AAD4VAZ3"/>
<dbReference type="Proteomes" id="UP001054821">
    <property type="component" value="Chromosome 7"/>
</dbReference>
<reference evidence="1 2" key="1">
    <citation type="journal article" date="2022" name="G3 (Bethesda)">
        <title>Whole-genome sequence and methylome profiling of the almond [Prunus dulcis (Mill.) D.A. Webb] cultivar 'Nonpareil'.</title>
        <authorList>
            <person name="D'Amico-Willman K.M."/>
            <person name="Ouma W.Z."/>
            <person name="Meulia T."/>
            <person name="Sideli G.M."/>
            <person name="Gradziel T.M."/>
            <person name="Fresnedo-Ramirez J."/>
        </authorList>
    </citation>
    <scope>NUCLEOTIDE SEQUENCE [LARGE SCALE GENOMIC DNA]</scope>
    <source>
        <strain evidence="1">Clone GOH B32 T37-40</strain>
    </source>
</reference>
<sequence>MIGSLLHLIASRPDISYSVGVCARFQSDPKESHLFAVKRIIKYVSGTVEFRLWYTYDTCVNLVGYSDADWAGCSDDRKSTSGGVFYVGNNLVAWHSKNQNSVSLFTVEAKYVTAGSCCTQLLWTR</sequence>
<evidence type="ECO:0000313" key="2">
    <source>
        <dbReference type="Proteomes" id="UP001054821"/>
    </source>
</evidence>
<accession>A0AAD4VAZ3</accession>
<evidence type="ECO:0008006" key="3">
    <source>
        <dbReference type="Google" id="ProtNLM"/>
    </source>
</evidence>
<dbReference type="PANTHER" id="PTHR11439:SF486">
    <property type="entry name" value="RLK (RECEPTOR-LIKE KINASE) PROTEIN, PUTATIVE-RELATED"/>
    <property type="match status" value="1"/>
</dbReference>
<dbReference type="PANTHER" id="PTHR11439">
    <property type="entry name" value="GAG-POL-RELATED RETROTRANSPOSON"/>
    <property type="match status" value="1"/>
</dbReference>
<gene>
    <name evidence="1" type="ORF">L3X38_040645</name>
</gene>